<dbReference type="GO" id="GO:0005829">
    <property type="term" value="C:cytosol"/>
    <property type="evidence" value="ECO:0007669"/>
    <property type="project" value="TreeGrafter"/>
</dbReference>
<sequence>MTLCSGRARSSPDSGGFQVFSLGAMRKIKEEGVYFRNPINGDKVFLSPEKSMEIQYDLGFRHRDDF</sequence>
<dbReference type="NCBIfam" id="TIGR00449">
    <property type="entry name" value="tgt_general"/>
    <property type="match status" value="1"/>
</dbReference>
<organism evidence="3 4">
    <name type="scientific">Serratia rubidaea</name>
    <name type="common">Serratia marinorubra</name>
    <dbReference type="NCBI Taxonomy" id="61652"/>
    <lineage>
        <taxon>Bacteria</taxon>
        <taxon>Pseudomonadati</taxon>
        <taxon>Pseudomonadota</taxon>
        <taxon>Gammaproteobacteria</taxon>
        <taxon>Enterobacterales</taxon>
        <taxon>Yersiniaceae</taxon>
        <taxon>Serratia</taxon>
    </lineage>
</organism>
<dbReference type="InterPro" id="IPR036511">
    <property type="entry name" value="TGT-like_sf"/>
</dbReference>
<dbReference type="EMBL" id="LR590463">
    <property type="protein sequence ID" value="VTP60727.1"/>
    <property type="molecule type" value="Genomic_DNA"/>
</dbReference>
<dbReference type="PANTHER" id="PTHR46499:SF1">
    <property type="entry name" value="QUEUINE TRNA-RIBOSYLTRANSFERASE"/>
    <property type="match status" value="1"/>
</dbReference>
<dbReference type="Proteomes" id="UP000307968">
    <property type="component" value="Chromosome"/>
</dbReference>
<dbReference type="AlphaFoldDB" id="A0A4U9HAU6"/>
<proteinExistence type="predicted"/>
<dbReference type="SUPFAM" id="SSF51713">
    <property type="entry name" value="tRNA-guanine transglycosylase"/>
    <property type="match status" value="1"/>
</dbReference>
<name>A0A4U9HAU6_SERRU</name>
<keyword evidence="3" id="KW-0808">Transferase</keyword>
<dbReference type="GO" id="GO:0016757">
    <property type="term" value="F:glycosyltransferase activity"/>
    <property type="evidence" value="ECO:0007669"/>
    <property type="project" value="UniProtKB-KW"/>
</dbReference>
<evidence type="ECO:0000256" key="1">
    <source>
        <dbReference type="ARBA" id="ARBA00022694"/>
    </source>
</evidence>
<dbReference type="Gene3D" id="3.20.20.105">
    <property type="entry name" value="Queuine tRNA-ribosyltransferase-like"/>
    <property type="match status" value="1"/>
</dbReference>
<protein>
    <submittedName>
        <fullName evidence="3">Queuine tRNA-ribosyltransferase</fullName>
        <ecNumber evidence="3">2.4.2.29</ecNumber>
    </submittedName>
</protein>
<keyword evidence="1" id="KW-0819">tRNA processing</keyword>
<keyword evidence="3" id="KW-0328">Glycosyltransferase</keyword>
<dbReference type="InterPro" id="IPR002616">
    <property type="entry name" value="tRNA_ribo_trans-like"/>
</dbReference>
<evidence type="ECO:0000259" key="2">
    <source>
        <dbReference type="Pfam" id="PF01702"/>
    </source>
</evidence>
<accession>A0A4U9HAU6</accession>
<evidence type="ECO:0000313" key="4">
    <source>
        <dbReference type="Proteomes" id="UP000307968"/>
    </source>
</evidence>
<evidence type="ECO:0000313" key="3">
    <source>
        <dbReference type="EMBL" id="VTP60727.1"/>
    </source>
</evidence>
<dbReference type="InterPro" id="IPR050076">
    <property type="entry name" value="ArchSynthase1/Queuine_TRR"/>
</dbReference>
<feature type="domain" description="tRNA-guanine(15) transglycosylase-like" evidence="2">
    <location>
        <begin position="13"/>
        <end position="59"/>
    </location>
</feature>
<dbReference type="EC" id="2.4.2.29" evidence="3"/>
<reference evidence="3 4" key="1">
    <citation type="submission" date="2019-05" db="EMBL/GenBank/DDBJ databases">
        <authorList>
            <consortium name="Pathogen Informatics"/>
        </authorList>
    </citation>
    <scope>NUCLEOTIDE SEQUENCE [LARGE SCALE GENOMIC DNA]</scope>
    <source>
        <strain evidence="3 4">NCTC12971</strain>
    </source>
</reference>
<dbReference type="PANTHER" id="PTHR46499">
    <property type="entry name" value="QUEUINE TRNA-RIBOSYLTRANSFERASE"/>
    <property type="match status" value="1"/>
</dbReference>
<gene>
    <name evidence="3" type="primary">tgt_1</name>
    <name evidence="3" type="ORF">NCTC12971_01214</name>
</gene>
<dbReference type="GO" id="GO:0008616">
    <property type="term" value="P:tRNA queuosine(34) biosynthetic process"/>
    <property type="evidence" value="ECO:0007669"/>
    <property type="project" value="TreeGrafter"/>
</dbReference>
<dbReference type="Pfam" id="PF01702">
    <property type="entry name" value="TGT"/>
    <property type="match status" value="1"/>
</dbReference>